<evidence type="ECO:0000256" key="5">
    <source>
        <dbReference type="ARBA" id="ARBA00022989"/>
    </source>
</evidence>
<name>A0ABY2FIX2_9ACTN</name>
<evidence type="ECO:0000256" key="6">
    <source>
        <dbReference type="ARBA" id="ARBA00023136"/>
    </source>
</evidence>
<proteinExistence type="inferred from homology"/>
<evidence type="ECO:0000256" key="7">
    <source>
        <dbReference type="ARBA" id="ARBA00023315"/>
    </source>
</evidence>
<accession>A0ABY2FIX2</accession>
<feature type="domain" description="CN hydrolase" evidence="10">
    <location>
        <begin position="233"/>
        <end position="487"/>
    </location>
</feature>
<dbReference type="Pfam" id="PF00795">
    <property type="entry name" value="CN_hydrolase"/>
    <property type="match status" value="1"/>
</dbReference>
<dbReference type="PROSITE" id="PS50263">
    <property type="entry name" value="CN_HYDROLASE"/>
    <property type="match status" value="1"/>
</dbReference>
<gene>
    <name evidence="8" type="primary">lnt</name>
    <name evidence="11" type="ORF">EV137_0336</name>
</gene>
<feature type="transmembrane region" description="Helical" evidence="8">
    <location>
        <begin position="206"/>
        <end position="226"/>
    </location>
</feature>
<dbReference type="PANTHER" id="PTHR38686:SF1">
    <property type="entry name" value="APOLIPOPROTEIN N-ACYLTRANSFERASE"/>
    <property type="match status" value="1"/>
</dbReference>
<feature type="transmembrane region" description="Helical" evidence="8">
    <location>
        <begin position="500"/>
        <end position="518"/>
    </location>
</feature>
<evidence type="ECO:0000256" key="9">
    <source>
        <dbReference type="SAM" id="MobiDB-lite"/>
    </source>
</evidence>
<feature type="transmembrane region" description="Helical" evidence="8">
    <location>
        <begin position="80"/>
        <end position="99"/>
    </location>
</feature>
<feature type="transmembrane region" description="Helical" evidence="8">
    <location>
        <begin position="105"/>
        <end position="124"/>
    </location>
</feature>
<keyword evidence="12" id="KW-1185">Reference proteome</keyword>
<organism evidence="11 12">
    <name type="scientific">Kribbella pratensis</name>
    <dbReference type="NCBI Taxonomy" id="2512112"/>
    <lineage>
        <taxon>Bacteria</taxon>
        <taxon>Bacillati</taxon>
        <taxon>Actinomycetota</taxon>
        <taxon>Actinomycetes</taxon>
        <taxon>Propionibacteriales</taxon>
        <taxon>Kribbellaceae</taxon>
        <taxon>Kribbella</taxon>
    </lineage>
</organism>
<keyword evidence="5 8" id="KW-1133">Transmembrane helix</keyword>
<dbReference type="InterPro" id="IPR036526">
    <property type="entry name" value="C-N_Hydrolase_sf"/>
</dbReference>
<sequence>MPRTLYGRATGVRRCGEDKGYGVDRLKALGRLLPRVAVAVAAGVLLGFAFEPHDHPWLTVIAVPLLLAALNGISMKAGFLVGAGFGIAYYAVLVPWLSIIGGDAAIALAILEGLFYAVFGLFATQVLKLRLWALWIPCLWVATEFATASVPFGGFPWGRLAWAFSDDSLGKLAAYVGIPGLSFVVAFVGVLLYAVLRRETALRLRAVALVAGLAIVFGSALIHLSIAGDGQTVRAAMVQGNVPGKGLEFLGRARTVTRNHLQATLDLQKRVEAGTEMKPDVVIWPENSTDIDPYKDAETRADIETAVKAVGVPILVGAVTEGPGENERQTTGIVWDPATGPGQRYAKRHPVPFGEYIPFRDQLLPYIKRLEMIGAQTVPGVGPGVMPIRGVTYGDVICFELAYDNVIHDVVKGGAQVLIVQTNNATYGGTGQPEQQFAITRMRAIETGRTVLIASTSGISGVIRPDGSVEHKSAQFVPDVYVATVPVQDGQTLAMTLGGWPEWVLTGLGLLGLVLAMIDRRRGRTDKTPPPAAETPSREKVPV</sequence>
<keyword evidence="7 8" id="KW-0012">Acyltransferase</keyword>
<evidence type="ECO:0000256" key="1">
    <source>
        <dbReference type="ARBA" id="ARBA00004651"/>
    </source>
</evidence>
<dbReference type="NCBIfam" id="TIGR00546">
    <property type="entry name" value="lnt"/>
    <property type="match status" value="1"/>
</dbReference>
<feature type="region of interest" description="Disordered" evidence="9">
    <location>
        <begin position="522"/>
        <end position="543"/>
    </location>
</feature>
<feature type="transmembrane region" description="Helical" evidence="8">
    <location>
        <begin position="172"/>
        <end position="194"/>
    </location>
</feature>
<dbReference type="RefSeq" id="WP_238175026.1">
    <property type="nucleotide sequence ID" value="NZ_SODU01000001.1"/>
</dbReference>
<evidence type="ECO:0000256" key="4">
    <source>
        <dbReference type="ARBA" id="ARBA00022692"/>
    </source>
</evidence>
<keyword evidence="6 8" id="KW-0472">Membrane</keyword>
<comment type="caution">
    <text evidence="11">The sequence shown here is derived from an EMBL/GenBank/DDBJ whole genome shotgun (WGS) entry which is preliminary data.</text>
</comment>
<evidence type="ECO:0000256" key="3">
    <source>
        <dbReference type="ARBA" id="ARBA00022679"/>
    </source>
</evidence>
<comment type="function">
    <text evidence="8">Catalyzes the phospholipid dependent N-acylation of the N-terminal cysteine of apolipoprotein, the last step in lipoprotein maturation.</text>
</comment>
<feature type="region of interest" description="Disordered" evidence="9">
    <location>
        <begin position="321"/>
        <end position="341"/>
    </location>
</feature>
<reference evidence="11 12" key="1">
    <citation type="submission" date="2019-03" db="EMBL/GenBank/DDBJ databases">
        <title>Genomic Encyclopedia of Type Strains, Phase III (KMG-III): the genomes of soil and plant-associated and newly described type strains.</title>
        <authorList>
            <person name="Whitman W."/>
        </authorList>
    </citation>
    <scope>NUCLEOTIDE SEQUENCE [LARGE SCALE GENOMIC DNA]</scope>
    <source>
        <strain evidence="11 12">VKMAc-2574</strain>
    </source>
</reference>
<evidence type="ECO:0000259" key="10">
    <source>
        <dbReference type="PROSITE" id="PS50263"/>
    </source>
</evidence>
<dbReference type="Proteomes" id="UP000295060">
    <property type="component" value="Unassembled WGS sequence"/>
</dbReference>
<dbReference type="PANTHER" id="PTHR38686">
    <property type="entry name" value="APOLIPOPROTEIN N-ACYLTRANSFERASE"/>
    <property type="match status" value="1"/>
</dbReference>
<dbReference type="CDD" id="cd07571">
    <property type="entry name" value="ALP_N-acyl_transferase"/>
    <property type="match status" value="1"/>
</dbReference>
<dbReference type="SUPFAM" id="SSF56317">
    <property type="entry name" value="Carbon-nitrogen hydrolase"/>
    <property type="match status" value="1"/>
</dbReference>
<evidence type="ECO:0000256" key="8">
    <source>
        <dbReference type="HAMAP-Rule" id="MF_01148"/>
    </source>
</evidence>
<dbReference type="HAMAP" id="MF_01148">
    <property type="entry name" value="Lnt"/>
    <property type="match status" value="1"/>
</dbReference>
<feature type="transmembrane region" description="Helical" evidence="8">
    <location>
        <begin position="32"/>
        <end position="50"/>
    </location>
</feature>
<keyword evidence="4 8" id="KW-0812">Transmembrane</keyword>
<dbReference type="EMBL" id="SODU01000001">
    <property type="protein sequence ID" value="TDW93065.1"/>
    <property type="molecule type" value="Genomic_DNA"/>
</dbReference>
<dbReference type="InterPro" id="IPR004563">
    <property type="entry name" value="Apolipo_AcylTrfase"/>
</dbReference>
<protein>
    <recommendedName>
        <fullName evidence="8">Apolipoprotein N-acyltransferase</fullName>
        <shortName evidence="8">ALP N-acyltransferase</shortName>
        <ecNumber evidence="8">2.3.1.269</ecNumber>
    </recommendedName>
</protein>
<dbReference type="Pfam" id="PF20154">
    <property type="entry name" value="LNT_N"/>
    <property type="match status" value="1"/>
</dbReference>
<feature type="transmembrane region" description="Helical" evidence="8">
    <location>
        <begin position="56"/>
        <end position="73"/>
    </location>
</feature>
<comment type="similarity">
    <text evidence="8">Belongs to the CN hydrolase family. Apolipoprotein N-acyltransferase subfamily.</text>
</comment>
<comment type="subcellular location">
    <subcellularLocation>
        <location evidence="1 8">Cell membrane</location>
        <topology evidence="1 8">Multi-pass membrane protein</topology>
    </subcellularLocation>
</comment>
<dbReference type="InterPro" id="IPR003010">
    <property type="entry name" value="C-N_Hydrolase"/>
</dbReference>
<comment type="catalytic activity">
    <reaction evidence="8">
        <text>N-terminal S-1,2-diacyl-sn-glyceryl-L-cysteinyl-[lipoprotein] + a glycerophospholipid = N-acyl-S-1,2-diacyl-sn-glyceryl-L-cysteinyl-[lipoprotein] + a 2-acyl-sn-glycero-3-phospholipid + H(+)</text>
        <dbReference type="Rhea" id="RHEA:48228"/>
        <dbReference type="Rhea" id="RHEA-COMP:14681"/>
        <dbReference type="Rhea" id="RHEA-COMP:14684"/>
        <dbReference type="ChEBI" id="CHEBI:15378"/>
        <dbReference type="ChEBI" id="CHEBI:136912"/>
        <dbReference type="ChEBI" id="CHEBI:140656"/>
        <dbReference type="ChEBI" id="CHEBI:140657"/>
        <dbReference type="ChEBI" id="CHEBI:140660"/>
        <dbReference type="EC" id="2.3.1.269"/>
    </reaction>
</comment>
<evidence type="ECO:0000313" key="11">
    <source>
        <dbReference type="EMBL" id="TDW93065.1"/>
    </source>
</evidence>
<comment type="pathway">
    <text evidence="8">Protein modification; lipoprotein biosynthesis (N-acyl transfer).</text>
</comment>
<dbReference type="EC" id="2.3.1.269" evidence="8"/>
<dbReference type="InterPro" id="IPR045378">
    <property type="entry name" value="LNT_N"/>
</dbReference>
<keyword evidence="3 8" id="KW-0808">Transferase</keyword>
<evidence type="ECO:0000256" key="2">
    <source>
        <dbReference type="ARBA" id="ARBA00022475"/>
    </source>
</evidence>
<keyword evidence="2 8" id="KW-1003">Cell membrane</keyword>
<feature type="transmembrane region" description="Helical" evidence="8">
    <location>
        <begin position="131"/>
        <end position="152"/>
    </location>
</feature>
<evidence type="ECO:0000313" key="12">
    <source>
        <dbReference type="Proteomes" id="UP000295060"/>
    </source>
</evidence>
<dbReference type="Gene3D" id="3.60.110.10">
    <property type="entry name" value="Carbon-nitrogen hydrolase"/>
    <property type="match status" value="1"/>
</dbReference>